<proteinExistence type="predicted"/>
<sequence length="134" mass="15210">MKCLMSDCSPVMKLFDKKVAELKNNLLRDNASTHFLFCNAHFLLSLSKVTEDAIKEIEIVAVSKGDTSLNRDANIAFSNLSDSSESDVCHLIRLAAEVLGPREDKKEWLPRGVASMFIFREKIYINMLQKQPFQ</sequence>
<dbReference type="Proteomes" id="UP000735302">
    <property type="component" value="Unassembled WGS sequence"/>
</dbReference>
<keyword evidence="2" id="KW-1185">Reference proteome</keyword>
<name>A0AAV3ZFQ9_9GAST</name>
<gene>
    <name evidence="1" type="ORF">PoB_001981300</name>
</gene>
<dbReference type="AlphaFoldDB" id="A0AAV3ZFQ9"/>
<accession>A0AAV3ZFQ9</accession>
<evidence type="ECO:0000313" key="2">
    <source>
        <dbReference type="Proteomes" id="UP000735302"/>
    </source>
</evidence>
<reference evidence="1 2" key="1">
    <citation type="journal article" date="2021" name="Elife">
        <title>Chloroplast acquisition without the gene transfer in kleptoplastic sea slugs, Plakobranchus ocellatus.</title>
        <authorList>
            <person name="Maeda T."/>
            <person name="Takahashi S."/>
            <person name="Yoshida T."/>
            <person name="Shimamura S."/>
            <person name="Takaki Y."/>
            <person name="Nagai Y."/>
            <person name="Toyoda A."/>
            <person name="Suzuki Y."/>
            <person name="Arimoto A."/>
            <person name="Ishii H."/>
            <person name="Satoh N."/>
            <person name="Nishiyama T."/>
            <person name="Hasebe M."/>
            <person name="Maruyama T."/>
            <person name="Minagawa J."/>
            <person name="Obokata J."/>
            <person name="Shigenobu S."/>
        </authorList>
    </citation>
    <scope>NUCLEOTIDE SEQUENCE [LARGE SCALE GENOMIC DNA]</scope>
</reference>
<dbReference type="EMBL" id="BLXT01002329">
    <property type="protein sequence ID" value="GFN93307.1"/>
    <property type="molecule type" value="Genomic_DNA"/>
</dbReference>
<organism evidence="1 2">
    <name type="scientific">Plakobranchus ocellatus</name>
    <dbReference type="NCBI Taxonomy" id="259542"/>
    <lineage>
        <taxon>Eukaryota</taxon>
        <taxon>Metazoa</taxon>
        <taxon>Spiralia</taxon>
        <taxon>Lophotrochozoa</taxon>
        <taxon>Mollusca</taxon>
        <taxon>Gastropoda</taxon>
        <taxon>Heterobranchia</taxon>
        <taxon>Euthyneura</taxon>
        <taxon>Panpulmonata</taxon>
        <taxon>Sacoglossa</taxon>
        <taxon>Placobranchoidea</taxon>
        <taxon>Plakobranchidae</taxon>
        <taxon>Plakobranchus</taxon>
    </lineage>
</organism>
<comment type="caution">
    <text evidence="1">The sequence shown here is derived from an EMBL/GenBank/DDBJ whole genome shotgun (WGS) entry which is preliminary data.</text>
</comment>
<protein>
    <submittedName>
        <fullName evidence="1">Uncharacterized protein</fullName>
    </submittedName>
</protein>
<evidence type="ECO:0000313" key="1">
    <source>
        <dbReference type="EMBL" id="GFN93307.1"/>
    </source>
</evidence>